<proteinExistence type="predicted"/>
<evidence type="ECO:0000256" key="1">
    <source>
        <dbReference type="SAM" id="Coils"/>
    </source>
</evidence>
<keyword evidence="2" id="KW-1133">Transmembrane helix</keyword>
<accession>A0A644VPF6</accession>
<evidence type="ECO:0000256" key="2">
    <source>
        <dbReference type="SAM" id="Phobius"/>
    </source>
</evidence>
<dbReference type="EMBL" id="VSSQ01000386">
    <property type="protein sequence ID" value="MPL93268.1"/>
    <property type="molecule type" value="Genomic_DNA"/>
</dbReference>
<reference evidence="3" key="1">
    <citation type="submission" date="2019-08" db="EMBL/GenBank/DDBJ databases">
        <authorList>
            <person name="Kucharzyk K."/>
            <person name="Murdoch R.W."/>
            <person name="Higgins S."/>
            <person name="Loffler F."/>
        </authorList>
    </citation>
    <scope>NUCLEOTIDE SEQUENCE</scope>
</reference>
<feature type="coiled-coil region" evidence="1">
    <location>
        <begin position="212"/>
        <end position="260"/>
    </location>
</feature>
<comment type="caution">
    <text evidence="3">The sequence shown here is derived from an EMBL/GenBank/DDBJ whole genome shotgun (WGS) entry which is preliminary data.</text>
</comment>
<keyword evidence="2" id="KW-0812">Transmembrane</keyword>
<name>A0A644VPF6_9ZZZZ</name>
<sequence length="260" mass="30414">MSGESLTEEENSLKRRYFFSAFLILLIMVFADGVSANEKIFSRWRQTQHFEGELGGYLDITATYYSAEYIEALVQEEAKKNLWTADEMETYKYQMLRSLNLDETIPVHLEFDNMTSSMHMAPFDKMATLWIGNKKYSPVDYDKRFNFKLQGKRDGMVFFPRYDAKGKPLLEGAKTIRFSLNQGISGETMKYNSIDFFWDVHRDNPEGLYKGKAASRLELDRLIKRIEKLNVEKKDLENKLGEITAELDEVNKRVLELQKQ</sequence>
<keyword evidence="1" id="KW-0175">Coiled coil</keyword>
<keyword evidence="2" id="KW-0472">Membrane</keyword>
<organism evidence="3">
    <name type="scientific">bioreactor metagenome</name>
    <dbReference type="NCBI Taxonomy" id="1076179"/>
    <lineage>
        <taxon>unclassified sequences</taxon>
        <taxon>metagenomes</taxon>
        <taxon>ecological metagenomes</taxon>
    </lineage>
</organism>
<protein>
    <submittedName>
        <fullName evidence="3">Uncharacterized protein</fullName>
    </submittedName>
</protein>
<gene>
    <name evidence="3" type="ORF">SDC9_39394</name>
</gene>
<evidence type="ECO:0000313" key="3">
    <source>
        <dbReference type="EMBL" id="MPL93268.1"/>
    </source>
</evidence>
<feature type="transmembrane region" description="Helical" evidence="2">
    <location>
        <begin position="17"/>
        <end position="36"/>
    </location>
</feature>
<dbReference type="AlphaFoldDB" id="A0A644VPF6"/>